<feature type="domain" description="C2H2-type" evidence="7">
    <location>
        <begin position="1727"/>
        <end position="1756"/>
    </location>
</feature>
<feature type="domain" description="C2H2-type" evidence="7">
    <location>
        <begin position="100"/>
        <end position="127"/>
    </location>
</feature>
<evidence type="ECO:0000256" key="3">
    <source>
        <dbReference type="ARBA" id="ARBA00022771"/>
    </source>
</evidence>
<name>A0ABD2A265_VESSQ</name>
<dbReference type="Pfam" id="PF00096">
    <property type="entry name" value="zf-C2H2"/>
    <property type="match status" value="2"/>
</dbReference>
<feature type="domain" description="C2H2-type" evidence="7">
    <location>
        <begin position="493"/>
        <end position="520"/>
    </location>
</feature>
<feature type="domain" description="C2H2-type" evidence="7">
    <location>
        <begin position="303"/>
        <end position="330"/>
    </location>
</feature>
<keyword evidence="1" id="KW-0479">Metal-binding</keyword>
<feature type="domain" description="C2H2-type" evidence="7">
    <location>
        <begin position="1256"/>
        <end position="1283"/>
    </location>
</feature>
<dbReference type="Proteomes" id="UP001607302">
    <property type="component" value="Unassembled WGS sequence"/>
</dbReference>
<feature type="region of interest" description="Disordered" evidence="6">
    <location>
        <begin position="1113"/>
        <end position="1133"/>
    </location>
</feature>
<dbReference type="InterPro" id="IPR050688">
    <property type="entry name" value="Zinc_finger/UBP_domain"/>
</dbReference>
<dbReference type="SUPFAM" id="SSF57667">
    <property type="entry name" value="beta-beta-alpha zinc fingers"/>
    <property type="match status" value="2"/>
</dbReference>
<evidence type="ECO:0000256" key="4">
    <source>
        <dbReference type="ARBA" id="ARBA00022833"/>
    </source>
</evidence>
<dbReference type="PANTHER" id="PTHR24403">
    <property type="entry name" value="ZINC FINGER PROTEIN"/>
    <property type="match status" value="1"/>
</dbReference>
<evidence type="ECO:0000256" key="6">
    <source>
        <dbReference type="SAM" id="MobiDB-lite"/>
    </source>
</evidence>
<gene>
    <name evidence="8" type="ORF">V1478_015908</name>
</gene>
<dbReference type="EMBL" id="JAUDFV010000156">
    <property type="protein sequence ID" value="KAL2714723.1"/>
    <property type="molecule type" value="Genomic_DNA"/>
</dbReference>
<comment type="caution">
    <text evidence="8">The sequence shown here is derived from an EMBL/GenBank/DDBJ whole genome shotgun (WGS) entry which is preliminary data.</text>
</comment>
<dbReference type="Gene3D" id="3.30.160.60">
    <property type="entry name" value="Classic Zinc Finger"/>
    <property type="match status" value="16"/>
</dbReference>
<evidence type="ECO:0000256" key="5">
    <source>
        <dbReference type="PROSITE-ProRule" id="PRU00042"/>
    </source>
</evidence>
<evidence type="ECO:0000256" key="2">
    <source>
        <dbReference type="ARBA" id="ARBA00022737"/>
    </source>
</evidence>
<evidence type="ECO:0000256" key="1">
    <source>
        <dbReference type="ARBA" id="ARBA00022723"/>
    </source>
</evidence>
<dbReference type="Pfam" id="PF13909">
    <property type="entry name" value="zf-H2C2_5"/>
    <property type="match status" value="1"/>
</dbReference>
<feature type="domain" description="C2H2-type" evidence="7">
    <location>
        <begin position="1330"/>
        <end position="1357"/>
    </location>
</feature>
<organism evidence="8 9">
    <name type="scientific">Vespula squamosa</name>
    <name type="common">Southern yellow jacket</name>
    <name type="synonym">Wasp</name>
    <dbReference type="NCBI Taxonomy" id="30214"/>
    <lineage>
        <taxon>Eukaryota</taxon>
        <taxon>Metazoa</taxon>
        <taxon>Ecdysozoa</taxon>
        <taxon>Arthropoda</taxon>
        <taxon>Hexapoda</taxon>
        <taxon>Insecta</taxon>
        <taxon>Pterygota</taxon>
        <taxon>Neoptera</taxon>
        <taxon>Endopterygota</taxon>
        <taxon>Hymenoptera</taxon>
        <taxon>Apocrita</taxon>
        <taxon>Aculeata</taxon>
        <taxon>Vespoidea</taxon>
        <taxon>Vespidae</taxon>
        <taxon>Vespinae</taxon>
        <taxon>Vespula</taxon>
    </lineage>
</organism>
<dbReference type="GO" id="GO:0008270">
    <property type="term" value="F:zinc ion binding"/>
    <property type="evidence" value="ECO:0007669"/>
    <property type="project" value="UniProtKB-KW"/>
</dbReference>
<feature type="domain" description="C2H2-type" evidence="7">
    <location>
        <begin position="404"/>
        <end position="431"/>
    </location>
</feature>
<feature type="domain" description="C2H2-type" evidence="7">
    <location>
        <begin position="179"/>
        <end position="206"/>
    </location>
</feature>
<keyword evidence="2" id="KW-0677">Repeat</keyword>
<dbReference type="InterPro" id="IPR013087">
    <property type="entry name" value="Znf_C2H2_type"/>
</dbReference>
<feature type="region of interest" description="Disordered" evidence="6">
    <location>
        <begin position="1942"/>
        <end position="1968"/>
    </location>
</feature>
<dbReference type="PROSITE" id="PS00028">
    <property type="entry name" value="ZINC_FINGER_C2H2_1"/>
    <property type="match status" value="3"/>
</dbReference>
<protein>
    <submittedName>
        <fullName evidence="8">Zinc finger protein</fullName>
    </submittedName>
</protein>
<dbReference type="SMART" id="SM00355">
    <property type="entry name" value="ZnF_C2H2"/>
    <property type="match status" value="33"/>
</dbReference>
<feature type="domain" description="C2H2-type" evidence="7">
    <location>
        <begin position="806"/>
        <end position="833"/>
    </location>
</feature>
<feature type="domain" description="C2H2-type" evidence="7">
    <location>
        <begin position="1063"/>
        <end position="1090"/>
    </location>
</feature>
<accession>A0ABD2A265</accession>
<dbReference type="PANTHER" id="PTHR24403:SF67">
    <property type="entry name" value="FI01116P-RELATED"/>
    <property type="match status" value="1"/>
</dbReference>
<keyword evidence="4" id="KW-0862">Zinc</keyword>
<feature type="compositionally biased region" description="Low complexity" evidence="6">
    <location>
        <begin position="1946"/>
        <end position="1968"/>
    </location>
</feature>
<proteinExistence type="predicted"/>
<evidence type="ECO:0000259" key="7">
    <source>
        <dbReference type="PROSITE" id="PS50157"/>
    </source>
</evidence>
<feature type="domain" description="C2H2-type" evidence="7">
    <location>
        <begin position="1525"/>
        <end position="1552"/>
    </location>
</feature>
<evidence type="ECO:0000313" key="9">
    <source>
        <dbReference type="Proteomes" id="UP001607302"/>
    </source>
</evidence>
<dbReference type="PROSITE" id="PS50157">
    <property type="entry name" value="ZINC_FINGER_C2H2_2"/>
    <property type="match status" value="16"/>
</dbReference>
<sequence>MNCTSVYNKRGSLMTHLRYECGQPPRFKCPYCDMISKKTSNVQQHIRRKHKGSLVYVQDTRLSTNFPYNPPTDYHHLIKEESKSDTKRFLTLLTESSIKFACPTCGRAYNRRANLRQHIKYECGQQPRFKCPYCKYRSKKTSNVYTHIRSVHSDIIQLGDFRMMPLKHQTSSTKCKKRFSCPRCGSTFNRKNNLGTHVKYECGQLPRFGCPYCQYCSKKSSNIRAHVPRKHFGRKIYVIDVSTNLNQNGYTCVSGLSYQVYANLPSTRTFLLESQSSNSTGMATGTIPITRIGLWEKVLHRKYPCSNCKSVFARKGGLTYHQKFECGQMPRFNCPYCNYRAKHISNARRHENLIDYSETTSASATLQYILPRDFVYLPIVGNKRQSYQRKDNGNGGLPTDKPKFPCPNCPSVFSHKNNLYYHSKFECGQLPRFNCPYCSYRTKHVSNVRAHVHPNFLLPYDQRHVDYNWTGNNVIPKTTTVTRTGGDQHVQRFPCGNCNSVFSRKHNLQYHLKFECGQSPRFNCPYCAYRTRHPSNVRAHVRHSGIDSRQEYSSLQPNYFIQNRERFERYQQQKGGYPCHKCGNHFTWRNNLYNHLKFQCGQLPRFNCPYCSYRTKHASNVRSHIHFYLKQAKKCPNNCGRVFVRYNNLMRHVHYHRCQERRFKCPRCDYRSKRKSHVYRHLREMPLSVLAMVTHVTDNWYNLALIILVQHAIERSSERTVSISIYFMLAVNIQDSSVRIVGIVVSYVVTFTDTSERIIRNTRSMRPTLSRIAITDLERLVERKEIYREQRSTTRSNYRNDKEKKFQCPRCPSAFVQKGSLNAHLNYECGQAPRFQCPYCMYRSKQRCTVYRHVRKIHKKRDVYALDIVKMEVKYEQETKTLRFLMNIRMKKYPCPKCLSSFVKRHDLDRQSKYECGQASRFQCPYCSYRVKQRQNYSHVRSVHKKCEVYTIDIIDNKVRNAEESKVKRKSFVVQNVREYLTLEIRMLSGSKISVSCKYLNKQRQITFIIIFERFTKKTEIYTLDVVERNRSQRVTLLLFSEVQNGKGSSDKRSYASCCRQKFLCPKCPSTFGYKHDLNRHLSYECGQAPRFQCPHCRYRTKQRHNVYSHIRNKHKKQIHNVQEESKVDMKNSSGGWKKEFRCPKCPKVHQGQNTNKCRTRANDERKKIHTNAVRHQDFSVLIAFIGANEDATSIVTYESCTRPTMSMRSILSIIVYSNLEDDTYFFFQFVKIQIYHVEEQKVKWKNGTSAMRKSFQCPHCANAFVHKRGLSRHLNYQCGQIPRFQCPYCSHRTKIRSHVYRHIRNIHKKHEVQGDQQSMCYTDTKRIKYPCPKCLSTFVKKCDLNRHLKYECGQAPRFQCPYCSYRCKQRCSVYNHVRKKHKKRDVYTMDVTCNREDPGRKSLFWSTHQNHLIVANLFHLIHKLFQKIQHDAESKRLSYSVDFRRKKYPCPKCLSTFVWKCDLGRHLKYECGQAPRFQCPYCNLRSKQRQNIYTHVRKMHRKQIKRHVYLMKPSLGTRISSRKFPCPTCISTFRNKNDMERHLKFECCQAPRFQCPYCYYRSKQRFNIYSHIRKRHKKKDEVYTTDIISKRVKANFDEMHSSCFAELYSEVSRIKRKRSTRTNKKYSYSNCSSGFNHKRNPNIHLKYRCNQEARFQCPYCNIRSFHRRREVYTVDISMTKSIIIFPGSSGLSLPYHRINHHDRGSSIIQGGFHSRFSKHEYSRYYYYCPSPNCRSVFKWKRNLTSHLRYQCGQQPRFKCPYCQYICKVKTDIRKHIRIKHSDKDIYNIKTDNDSANGRSKKFPCPNCPSAFGQKPSLTRHLKYECGQEPRFQCPYCHHRSKKTSDVYGHVRRKHTDLKVFAIDIHKVVHVLSRENETLSVPELSEHACNGKEPRYKCPYCVYKSRYTSDTYKHVKRIHEDYMVYAIDVISMRNCIPKQMAKRRNSNNNSNNNNNNDDDTSNNNNNDK</sequence>
<keyword evidence="9" id="KW-1185">Reference proteome</keyword>
<keyword evidence="3 5" id="KW-0863">Zinc-finger</keyword>
<feature type="domain" description="C2H2-type" evidence="7">
    <location>
        <begin position="1803"/>
        <end position="1830"/>
    </location>
</feature>
<feature type="domain" description="C2H2-type" evidence="7">
    <location>
        <begin position="577"/>
        <end position="604"/>
    </location>
</feature>
<reference evidence="8 9" key="1">
    <citation type="journal article" date="2024" name="Ann. Entomol. Soc. Am.">
        <title>Genomic analyses of the southern and eastern yellowjacket wasps (Hymenoptera: Vespidae) reveal evolutionary signatures of social life.</title>
        <authorList>
            <person name="Catto M.A."/>
            <person name="Caine P.B."/>
            <person name="Orr S.E."/>
            <person name="Hunt B.G."/>
            <person name="Goodisman M.A.D."/>
        </authorList>
    </citation>
    <scope>NUCLEOTIDE SEQUENCE [LARGE SCALE GENOMIC DNA]</scope>
    <source>
        <strain evidence="8">233</strain>
        <tissue evidence="8">Head and thorax</tissue>
    </source>
</reference>
<feature type="domain" description="C2H2-type" evidence="7">
    <location>
        <begin position="1285"/>
        <end position="1313"/>
    </location>
</feature>
<dbReference type="InterPro" id="IPR036236">
    <property type="entry name" value="Znf_C2H2_sf"/>
</dbReference>
<evidence type="ECO:0000313" key="8">
    <source>
        <dbReference type="EMBL" id="KAL2714723.1"/>
    </source>
</evidence>
<feature type="domain" description="C2H2-type" evidence="7">
    <location>
        <begin position="1449"/>
        <end position="1476"/>
    </location>
</feature>
<feature type="domain" description="C2H2-type" evidence="7">
    <location>
        <begin position="633"/>
        <end position="661"/>
    </location>
</feature>